<dbReference type="SUPFAM" id="SSF46785">
    <property type="entry name" value="Winged helix' DNA-binding domain"/>
    <property type="match status" value="1"/>
</dbReference>
<keyword evidence="4" id="KW-1185">Reference proteome</keyword>
<name>A0A7W9YFS2_9ACTN</name>
<dbReference type="InterPro" id="IPR036388">
    <property type="entry name" value="WH-like_DNA-bd_sf"/>
</dbReference>
<dbReference type="Proteomes" id="UP000546642">
    <property type="component" value="Unassembled WGS sequence"/>
</dbReference>
<dbReference type="SMART" id="SM00418">
    <property type="entry name" value="HTH_ARSR"/>
    <property type="match status" value="1"/>
</dbReference>
<dbReference type="Gene3D" id="1.10.10.10">
    <property type="entry name" value="Winged helix-like DNA-binding domain superfamily/Winged helix DNA-binding domain"/>
    <property type="match status" value="1"/>
</dbReference>
<dbReference type="CDD" id="cd00090">
    <property type="entry name" value="HTH_ARSR"/>
    <property type="match status" value="1"/>
</dbReference>
<dbReference type="GO" id="GO:0003700">
    <property type="term" value="F:DNA-binding transcription factor activity"/>
    <property type="evidence" value="ECO:0007669"/>
    <property type="project" value="InterPro"/>
</dbReference>
<dbReference type="GO" id="GO:0003677">
    <property type="term" value="F:DNA binding"/>
    <property type="evidence" value="ECO:0007669"/>
    <property type="project" value="UniProtKB-KW"/>
</dbReference>
<dbReference type="RefSeq" id="WP_184074569.1">
    <property type="nucleotide sequence ID" value="NZ_JACHDS010000001.1"/>
</dbReference>
<dbReference type="InterPro" id="IPR011991">
    <property type="entry name" value="ArsR-like_HTH"/>
</dbReference>
<sequence length="350" mass="38094">MLRIHFTGDDLARTRMAEGPDATWEIVLSLQMLGGSHGGLAFEEWRRACRRRIPPEARLLAPLVPNSNYFPDFLTPSGGPADLESRIDTVLGTPRRRLRTEMARLAADHRLPGWARAVADGEPDALHRIGEAMRACHREFIAPFAPAIRAHVDAVHTAHARAFLRGGAHTLLSGLGPPMRWRPPVLEADYPVDRDLVLGGRGLLLQPSFFCWRTPISLYDDDLLPVLVYPAPPALGWASDTGGSDPAGRALGRLLGSTRATMLELTASGSTTGELARRLRVTPAAASHHTSVLRDAGLIHSRRHGGRVLHTVTRLGAALLEEPAPRLRSGGRRTRAPHSREHTAPLGGRP</sequence>
<protein>
    <submittedName>
        <fullName evidence="3">DNA-binding transcriptional ArsR family regulator</fullName>
    </submittedName>
</protein>
<reference evidence="3 4" key="1">
    <citation type="submission" date="2020-08" db="EMBL/GenBank/DDBJ databases">
        <title>Sequencing the genomes of 1000 actinobacteria strains.</title>
        <authorList>
            <person name="Klenk H.-P."/>
        </authorList>
    </citation>
    <scope>NUCLEOTIDE SEQUENCE [LARGE SCALE GENOMIC DNA]</scope>
    <source>
        <strain evidence="3 4">DSM 46659</strain>
    </source>
</reference>
<dbReference type="EMBL" id="JACHDS010000001">
    <property type="protein sequence ID" value="MBB6171277.1"/>
    <property type="molecule type" value="Genomic_DNA"/>
</dbReference>
<gene>
    <name evidence="3" type="ORF">HNR23_001337</name>
</gene>
<feature type="region of interest" description="Disordered" evidence="1">
    <location>
        <begin position="320"/>
        <end position="350"/>
    </location>
</feature>
<evidence type="ECO:0000313" key="3">
    <source>
        <dbReference type="EMBL" id="MBB6171277.1"/>
    </source>
</evidence>
<keyword evidence="3" id="KW-0238">DNA-binding</keyword>
<evidence type="ECO:0000259" key="2">
    <source>
        <dbReference type="SMART" id="SM00418"/>
    </source>
</evidence>
<dbReference type="Pfam" id="PF12840">
    <property type="entry name" value="HTH_20"/>
    <property type="match status" value="1"/>
</dbReference>
<dbReference type="InterPro" id="IPR036390">
    <property type="entry name" value="WH_DNA-bd_sf"/>
</dbReference>
<evidence type="ECO:0000256" key="1">
    <source>
        <dbReference type="SAM" id="MobiDB-lite"/>
    </source>
</evidence>
<organism evidence="3 4">
    <name type="scientific">Nocardiopsis mwathae</name>
    <dbReference type="NCBI Taxonomy" id="1472723"/>
    <lineage>
        <taxon>Bacteria</taxon>
        <taxon>Bacillati</taxon>
        <taxon>Actinomycetota</taxon>
        <taxon>Actinomycetes</taxon>
        <taxon>Streptosporangiales</taxon>
        <taxon>Nocardiopsidaceae</taxon>
        <taxon>Nocardiopsis</taxon>
    </lineage>
</organism>
<proteinExistence type="predicted"/>
<dbReference type="InterPro" id="IPR001845">
    <property type="entry name" value="HTH_ArsR_DNA-bd_dom"/>
</dbReference>
<comment type="caution">
    <text evidence="3">The sequence shown here is derived from an EMBL/GenBank/DDBJ whole genome shotgun (WGS) entry which is preliminary data.</text>
</comment>
<feature type="domain" description="HTH arsR-type" evidence="2">
    <location>
        <begin position="250"/>
        <end position="321"/>
    </location>
</feature>
<dbReference type="AlphaFoldDB" id="A0A7W9YFS2"/>
<evidence type="ECO:0000313" key="4">
    <source>
        <dbReference type="Proteomes" id="UP000546642"/>
    </source>
</evidence>
<accession>A0A7W9YFS2</accession>